<gene>
    <name evidence="1" type="ORF">E0486_08790</name>
</gene>
<dbReference type="AlphaFoldDB" id="A0A4R4E1E7"/>
<organism evidence="1 2">
    <name type="scientific">Flaviaesturariibacter aridisoli</name>
    <dbReference type="NCBI Taxonomy" id="2545761"/>
    <lineage>
        <taxon>Bacteria</taxon>
        <taxon>Pseudomonadati</taxon>
        <taxon>Bacteroidota</taxon>
        <taxon>Chitinophagia</taxon>
        <taxon>Chitinophagales</taxon>
        <taxon>Chitinophagaceae</taxon>
        <taxon>Flaviaestuariibacter</taxon>
    </lineage>
</organism>
<proteinExistence type="predicted"/>
<dbReference type="Proteomes" id="UP000295164">
    <property type="component" value="Unassembled WGS sequence"/>
</dbReference>
<accession>A0A4R4E1E7</accession>
<protein>
    <recommendedName>
        <fullName evidence="3">Lacal_2735 family protein</fullName>
    </recommendedName>
</protein>
<keyword evidence="2" id="KW-1185">Reference proteome</keyword>
<comment type="caution">
    <text evidence="1">The sequence shown here is derived from an EMBL/GenBank/DDBJ whole genome shotgun (WGS) entry which is preliminary data.</text>
</comment>
<dbReference type="EMBL" id="SKFH01000011">
    <property type="protein sequence ID" value="TCZ72178.1"/>
    <property type="molecule type" value="Genomic_DNA"/>
</dbReference>
<sequence>MNSRLQRLEFFTLYDLYLKKNEEFRQAVQEHRDPHELERLRSNLQVIFKKMTEKRGIAGNDPSGMHE</sequence>
<evidence type="ECO:0000313" key="2">
    <source>
        <dbReference type="Proteomes" id="UP000295164"/>
    </source>
</evidence>
<reference evidence="1 2" key="1">
    <citation type="submission" date="2019-03" db="EMBL/GenBank/DDBJ databases">
        <authorList>
            <person name="Kim M.K.M."/>
        </authorList>
    </citation>
    <scope>NUCLEOTIDE SEQUENCE [LARGE SCALE GENOMIC DNA]</scope>
    <source>
        <strain evidence="1 2">17J68-15</strain>
    </source>
</reference>
<dbReference type="RefSeq" id="WP_131851792.1">
    <property type="nucleotide sequence ID" value="NZ_SKFH01000011.1"/>
</dbReference>
<name>A0A4R4E1E7_9BACT</name>
<dbReference type="OrthoDB" id="9941708at2"/>
<evidence type="ECO:0008006" key="3">
    <source>
        <dbReference type="Google" id="ProtNLM"/>
    </source>
</evidence>
<evidence type="ECO:0000313" key="1">
    <source>
        <dbReference type="EMBL" id="TCZ72178.1"/>
    </source>
</evidence>